<proteinExistence type="predicted"/>
<dbReference type="InterPro" id="IPR014942">
    <property type="entry name" value="AbiEii"/>
</dbReference>
<organism evidence="1">
    <name type="scientific">marine sediment metagenome</name>
    <dbReference type="NCBI Taxonomy" id="412755"/>
    <lineage>
        <taxon>unclassified sequences</taxon>
        <taxon>metagenomes</taxon>
        <taxon>ecological metagenomes</taxon>
    </lineage>
</organism>
<accession>X1UPM3</accession>
<sequence length="193" mass="22616">DFSMSTDFNKEQIPEITEKIRRTLQQNFRAKGYEAFDIQFMEVPEHSATTVPDFWGGYLIEFKVIEMAKYKKLHDDPRALRVNALEAGPNHHRKFKISISKLEYCDLRKEMDLDDYTVYVYTPEMIVFEKLRAICQQMPEYTPNSTKTARARDFFDIYTVMQNFIIEFASPQNTDLLTSIFAVKDVPLSLIGN</sequence>
<comment type="caution">
    <text evidence="1">The sequence shown here is derived from an EMBL/GenBank/DDBJ whole genome shotgun (WGS) entry which is preliminary data.</text>
</comment>
<reference evidence="1" key="1">
    <citation type="journal article" date="2014" name="Front. Microbiol.">
        <title>High frequency of phylogenetically diverse reductive dehalogenase-homologous genes in deep subseafloor sedimentary metagenomes.</title>
        <authorList>
            <person name="Kawai M."/>
            <person name="Futagami T."/>
            <person name="Toyoda A."/>
            <person name="Takaki Y."/>
            <person name="Nishi S."/>
            <person name="Hori S."/>
            <person name="Arai W."/>
            <person name="Tsubouchi T."/>
            <person name="Morono Y."/>
            <person name="Uchiyama I."/>
            <person name="Ito T."/>
            <person name="Fujiyama A."/>
            <person name="Inagaki F."/>
            <person name="Takami H."/>
        </authorList>
    </citation>
    <scope>NUCLEOTIDE SEQUENCE</scope>
    <source>
        <strain evidence="1">Expedition CK06-06</strain>
    </source>
</reference>
<dbReference type="EMBL" id="BARW01029082">
    <property type="protein sequence ID" value="GAJ05527.1"/>
    <property type="molecule type" value="Genomic_DNA"/>
</dbReference>
<dbReference type="AlphaFoldDB" id="X1UPM3"/>
<name>X1UPM3_9ZZZZ</name>
<dbReference type="Pfam" id="PF08843">
    <property type="entry name" value="AbiEii"/>
    <property type="match status" value="1"/>
</dbReference>
<protein>
    <submittedName>
        <fullName evidence="1">Uncharacterized protein</fullName>
    </submittedName>
</protein>
<feature type="non-terminal residue" evidence="1">
    <location>
        <position position="1"/>
    </location>
</feature>
<gene>
    <name evidence="1" type="ORF">S12H4_46807</name>
</gene>
<evidence type="ECO:0000313" key="1">
    <source>
        <dbReference type="EMBL" id="GAJ05527.1"/>
    </source>
</evidence>